<name>A0A8J3Y8A9_9ACTN</name>
<keyword evidence="1" id="KW-1133">Transmembrane helix</keyword>
<gene>
    <name evidence="2" type="ORF">Sya03_25260</name>
</gene>
<keyword evidence="1" id="KW-0812">Transmembrane</keyword>
<comment type="caution">
    <text evidence="2">The sequence shown here is derived from an EMBL/GenBank/DDBJ whole genome shotgun (WGS) entry which is preliminary data.</text>
</comment>
<reference evidence="2" key="1">
    <citation type="submission" date="2021-01" db="EMBL/GenBank/DDBJ databases">
        <title>Whole genome shotgun sequence of Spirilliplanes yamanashiensis NBRC 15828.</title>
        <authorList>
            <person name="Komaki H."/>
            <person name="Tamura T."/>
        </authorList>
    </citation>
    <scope>NUCLEOTIDE SEQUENCE</scope>
    <source>
        <strain evidence="2">NBRC 15828</strain>
    </source>
</reference>
<dbReference type="AlphaFoldDB" id="A0A8J3Y8A9"/>
<evidence type="ECO:0000313" key="2">
    <source>
        <dbReference type="EMBL" id="GIJ03174.1"/>
    </source>
</evidence>
<keyword evidence="3" id="KW-1185">Reference proteome</keyword>
<feature type="transmembrane region" description="Helical" evidence="1">
    <location>
        <begin position="155"/>
        <end position="173"/>
    </location>
</feature>
<feature type="transmembrane region" description="Helical" evidence="1">
    <location>
        <begin position="30"/>
        <end position="48"/>
    </location>
</feature>
<keyword evidence="1" id="KW-0472">Membrane</keyword>
<feature type="transmembrane region" description="Helical" evidence="1">
    <location>
        <begin position="179"/>
        <end position="197"/>
    </location>
</feature>
<organism evidence="2 3">
    <name type="scientific">Spirilliplanes yamanashiensis</name>
    <dbReference type="NCBI Taxonomy" id="42233"/>
    <lineage>
        <taxon>Bacteria</taxon>
        <taxon>Bacillati</taxon>
        <taxon>Actinomycetota</taxon>
        <taxon>Actinomycetes</taxon>
        <taxon>Micromonosporales</taxon>
        <taxon>Micromonosporaceae</taxon>
        <taxon>Spirilliplanes</taxon>
    </lineage>
</organism>
<dbReference type="InterPro" id="IPR007404">
    <property type="entry name" value="YdjM-like"/>
</dbReference>
<evidence type="ECO:0000256" key="1">
    <source>
        <dbReference type="SAM" id="Phobius"/>
    </source>
</evidence>
<accession>A0A8J3Y8A9</accession>
<feature type="transmembrane region" description="Helical" evidence="1">
    <location>
        <begin position="240"/>
        <end position="262"/>
    </location>
</feature>
<protein>
    <submittedName>
        <fullName evidence="2">Membrane protein</fullName>
    </submittedName>
</protein>
<evidence type="ECO:0000313" key="3">
    <source>
        <dbReference type="Proteomes" id="UP000652013"/>
    </source>
</evidence>
<sequence length="269" mass="28582">MMGPSHALSGATVWLAGSWALDHFAGYGQTPLAIAAGTAMCAGGALFPDLDLSGKVTRNQGGATVARTFGVFSLFAAEVIEKISLGIYTATRTRRDPRRDNGHRTFTHTIPFTVLVGWGTTALCGAFGKWAVLGIVFLMVGLALRGLFDRWAERAGWVVVTLVSAGAASYVWANLPGERGYPMLGLAVGVGCFVHLLGDMITRNGVPILWPIPVGRRMWRMIAVPSGMAVKVGGTVEVVVLRGAFTVISVLAAGGLLMRPLLRRFDIEI</sequence>
<dbReference type="RefSeq" id="WP_203938560.1">
    <property type="nucleotide sequence ID" value="NZ_BAAAGJ010000005.1"/>
</dbReference>
<proteinExistence type="predicted"/>
<dbReference type="Pfam" id="PF04307">
    <property type="entry name" value="YdjM"/>
    <property type="match status" value="1"/>
</dbReference>
<dbReference type="Proteomes" id="UP000652013">
    <property type="component" value="Unassembled WGS sequence"/>
</dbReference>
<dbReference type="EMBL" id="BOOY01000018">
    <property type="protein sequence ID" value="GIJ03174.1"/>
    <property type="molecule type" value="Genomic_DNA"/>
</dbReference>